<dbReference type="FunFam" id="3.40.50.2000:FF:000143">
    <property type="entry name" value="UDP-glycosyltransferase 89B1"/>
    <property type="match status" value="1"/>
</dbReference>
<dbReference type="GO" id="GO:0035251">
    <property type="term" value="F:UDP-glucosyltransferase activity"/>
    <property type="evidence" value="ECO:0007669"/>
    <property type="project" value="TreeGrafter"/>
</dbReference>
<dbReference type="Proteomes" id="UP001206925">
    <property type="component" value="Unassembled WGS sequence"/>
</dbReference>
<dbReference type="InterPro" id="IPR002213">
    <property type="entry name" value="UDP_glucos_trans"/>
</dbReference>
<evidence type="ECO:0000313" key="4">
    <source>
        <dbReference type="Proteomes" id="UP001206925"/>
    </source>
</evidence>
<comment type="similarity">
    <text evidence="1">Belongs to the UDP-glycosyltransferase family.</text>
</comment>
<dbReference type="Gene3D" id="3.40.50.2000">
    <property type="entry name" value="Glycogen Phosphorylase B"/>
    <property type="match status" value="2"/>
</dbReference>
<name>A0AAD5CGD3_AMBAR</name>
<evidence type="ECO:0000256" key="2">
    <source>
        <dbReference type="ARBA" id="ARBA00022679"/>
    </source>
</evidence>
<dbReference type="EMBL" id="JAMZMK010008239">
    <property type="protein sequence ID" value="KAI7741218.1"/>
    <property type="molecule type" value="Genomic_DNA"/>
</dbReference>
<accession>A0AAD5CGD3</accession>
<evidence type="ECO:0000313" key="3">
    <source>
        <dbReference type="EMBL" id="KAI7741218.1"/>
    </source>
</evidence>
<protein>
    <submittedName>
        <fullName evidence="3">Uncharacterized protein</fullName>
    </submittedName>
</protein>
<dbReference type="Pfam" id="PF00201">
    <property type="entry name" value="UDPGT"/>
    <property type="match status" value="1"/>
</dbReference>
<dbReference type="SUPFAM" id="SSF53756">
    <property type="entry name" value="UDP-Glycosyltransferase/glycogen phosphorylase"/>
    <property type="match status" value="1"/>
</dbReference>
<proteinExistence type="inferred from homology"/>
<dbReference type="AlphaFoldDB" id="A0AAD5CGD3"/>
<reference evidence="3" key="1">
    <citation type="submission" date="2022-06" db="EMBL/GenBank/DDBJ databases">
        <title>Uncovering the hologenomic basis of an extraordinary plant invasion.</title>
        <authorList>
            <person name="Bieker V.C."/>
            <person name="Martin M.D."/>
            <person name="Gilbert T."/>
            <person name="Hodgins K."/>
            <person name="Battlay P."/>
            <person name="Petersen B."/>
            <person name="Wilson J."/>
        </authorList>
    </citation>
    <scope>NUCLEOTIDE SEQUENCE</scope>
    <source>
        <strain evidence="3">AA19_3_7</strain>
        <tissue evidence="3">Leaf</tissue>
    </source>
</reference>
<dbReference type="FunFam" id="3.40.50.2000:FF:000064">
    <property type="entry name" value="Glycosyltransferase"/>
    <property type="match status" value="1"/>
</dbReference>
<evidence type="ECO:0000256" key="1">
    <source>
        <dbReference type="ARBA" id="ARBA00009995"/>
    </source>
</evidence>
<dbReference type="CDD" id="cd03784">
    <property type="entry name" value="GT1_Gtf-like"/>
    <property type="match status" value="1"/>
</dbReference>
<keyword evidence="2" id="KW-0808">Transferase</keyword>
<comment type="caution">
    <text evidence="3">The sequence shown here is derived from an EMBL/GenBank/DDBJ whole genome shotgun (WGS) entry which is preliminary data.</text>
</comment>
<dbReference type="PANTHER" id="PTHR48047">
    <property type="entry name" value="GLYCOSYLTRANSFERASE"/>
    <property type="match status" value="1"/>
</dbReference>
<keyword evidence="4" id="KW-1185">Reference proteome</keyword>
<organism evidence="3 4">
    <name type="scientific">Ambrosia artemisiifolia</name>
    <name type="common">Common ragweed</name>
    <dbReference type="NCBI Taxonomy" id="4212"/>
    <lineage>
        <taxon>Eukaryota</taxon>
        <taxon>Viridiplantae</taxon>
        <taxon>Streptophyta</taxon>
        <taxon>Embryophyta</taxon>
        <taxon>Tracheophyta</taxon>
        <taxon>Spermatophyta</taxon>
        <taxon>Magnoliopsida</taxon>
        <taxon>eudicotyledons</taxon>
        <taxon>Gunneridae</taxon>
        <taxon>Pentapetalae</taxon>
        <taxon>asterids</taxon>
        <taxon>campanulids</taxon>
        <taxon>Asterales</taxon>
        <taxon>Asteraceae</taxon>
        <taxon>Asteroideae</taxon>
        <taxon>Heliantheae alliance</taxon>
        <taxon>Heliantheae</taxon>
        <taxon>Ambrosia</taxon>
    </lineage>
</organism>
<sequence>MPISNSNINIKTVRSDHENITKPHILVFPYPAQGHMLSLLDLTHQLALRNIFITILITPKNLQTISPLLSTHPTNITTLILPLPNHPSIPQGIENVKDLPISAFKNMMVALGGLYDPVFKWFCNHSNPPVAIISDFFLGWTHRLACELGIRRYTFSPSGAFAISVIYSLWKYERKRVNLEDDNEVIKFSKIPNSPEYPWWQVSVVYRSYEEGDEESEFIKEGFLGDIASWGLVINSFSELERVYFEYLKEELGHDRVFAVGPLLPPEVKTSNRGGPTSGDVLSWLDTCGDTIVVYVCFGSQLVLNNEQMEVVAVGLEKSGVRFVWSVKEPTVGHVASDYGRVPVGFEERVAGRGVVVRGWAPQVAILSHDSVGAFLTHCGWNSIMEAVSAEVLMLTWPMSADQFSNATLLQELKVGIKVCEGANTVPDSDELAELFRKSVSQETRLERERAKELGKAAKEAVGERGSSVCELHRLVENLKH</sequence>
<dbReference type="PANTHER" id="PTHR48047:SF8">
    <property type="entry name" value="FLAVONOL 3-O-GLUCOSYLTRANSFERASE UGT89B1"/>
    <property type="match status" value="1"/>
</dbReference>
<gene>
    <name evidence="3" type="ORF">M8C21_008112</name>
</gene>